<proteinExistence type="predicted"/>
<evidence type="ECO:0000313" key="1">
    <source>
        <dbReference type="EMBL" id="PRP86421.1"/>
    </source>
</evidence>
<dbReference type="EMBL" id="MDYQ01000031">
    <property type="protein sequence ID" value="PRP86421.1"/>
    <property type="molecule type" value="Genomic_DNA"/>
</dbReference>
<accession>A0A2P6NR35</accession>
<reference evidence="1 2" key="1">
    <citation type="journal article" date="2018" name="Genome Biol. Evol.">
        <title>Multiple Roots of Fruiting Body Formation in Amoebozoa.</title>
        <authorList>
            <person name="Hillmann F."/>
            <person name="Forbes G."/>
            <person name="Novohradska S."/>
            <person name="Ferling I."/>
            <person name="Riege K."/>
            <person name="Groth M."/>
            <person name="Westermann M."/>
            <person name="Marz M."/>
            <person name="Spaller T."/>
            <person name="Winckler T."/>
            <person name="Schaap P."/>
            <person name="Glockner G."/>
        </authorList>
    </citation>
    <scope>NUCLEOTIDE SEQUENCE [LARGE SCALE GENOMIC DNA]</scope>
    <source>
        <strain evidence="1 2">Jena</strain>
    </source>
</reference>
<evidence type="ECO:0000313" key="2">
    <source>
        <dbReference type="Proteomes" id="UP000241769"/>
    </source>
</evidence>
<dbReference type="Proteomes" id="UP000241769">
    <property type="component" value="Unassembled WGS sequence"/>
</dbReference>
<comment type="caution">
    <text evidence="1">The sequence shown here is derived from an EMBL/GenBank/DDBJ whole genome shotgun (WGS) entry which is preliminary data.</text>
</comment>
<protein>
    <submittedName>
        <fullName evidence="1">Uncharacterized protein</fullName>
    </submittedName>
</protein>
<name>A0A2P6NR35_9EUKA</name>
<gene>
    <name evidence="1" type="ORF">PROFUN_05340</name>
</gene>
<organism evidence="1 2">
    <name type="scientific">Planoprotostelium fungivorum</name>
    <dbReference type="NCBI Taxonomy" id="1890364"/>
    <lineage>
        <taxon>Eukaryota</taxon>
        <taxon>Amoebozoa</taxon>
        <taxon>Evosea</taxon>
        <taxon>Variosea</taxon>
        <taxon>Cavosteliida</taxon>
        <taxon>Cavosteliaceae</taxon>
        <taxon>Planoprotostelium</taxon>
    </lineage>
</organism>
<dbReference type="InParanoid" id="A0A2P6NR35"/>
<dbReference type="AlphaFoldDB" id="A0A2P6NR35"/>
<keyword evidence="2" id="KW-1185">Reference proteome</keyword>
<sequence length="104" mass="12291">MTGQPTNSYYPGSKFQFYNYLYPQIRTSAPHFRFVPSYQRNINFEQDLFSTLTSMKAHENRTQMHGAKYRGEQKFSFRFGTINMTITLCWGSGSPFKVSEYRDQ</sequence>